<protein>
    <recommendedName>
        <fullName evidence="3">Ribbon-helix-helix protein CopG domain-containing protein</fullName>
    </recommendedName>
</protein>
<evidence type="ECO:0000313" key="2">
    <source>
        <dbReference type="Proteomes" id="UP000002217"/>
    </source>
</evidence>
<gene>
    <name evidence="1" type="ordered locus">Dtox_1265</name>
</gene>
<proteinExistence type="predicted"/>
<organism evidence="1 2">
    <name type="scientific">Desulfofarcimen acetoxidans (strain ATCC 49208 / DSM 771 / KCTC 5769 / VKM B-1644 / 5575)</name>
    <name type="common">Desulfotomaculum acetoxidans</name>
    <dbReference type="NCBI Taxonomy" id="485916"/>
    <lineage>
        <taxon>Bacteria</taxon>
        <taxon>Bacillati</taxon>
        <taxon>Bacillota</taxon>
        <taxon>Clostridia</taxon>
        <taxon>Eubacteriales</taxon>
        <taxon>Peptococcaceae</taxon>
        <taxon>Desulfofarcimen</taxon>
    </lineage>
</organism>
<dbReference type="KEGG" id="dae:Dtox_1265"/>
<dbReference type="OrthoDB" id="9998342at2"/>
<evidence type="ECO:0000313" key="1">
    <source>
        <dbReference type="EMBL" id="ACV62147.1"/>
    </source>
</evidence>
<reference evidence="1 2" key="1">
    <citation type="journal article" date="2009" name="Stand. Genomic Sci.">
        <title>Complete genome sequence of Desulfotomaculum acetoxidans type strain (5575).</title>
        <authorList>
            <person name="Spring S."/>
            <person name="Lapidus A."/>
            <person name="Schroder M."/>
            <person name="Gleim D."/>
            <person name="Sims D."/>
            <person name="Meincke L."/>
            <person name="Glavina Del Rio T."/>
            <person name="Tice H."/>
            <person name="Copeland A."/>
            <person name="Cheng J.F."/>
            <person name="Lucas S."/>
            <person name="Chen F."/>
            <person name="Nolan M."/>
            <person name="Bruce D."/>
            <person name="Goodwin L."/>
            <person name="Pitluck S."/>
            <person name="Ivanova N."/>
            <person name="Mavromatis K."/>
            <person name="Mikhailova N."/>
            <person name="Pati A."/>
            <person name="Chen A."/>
            <person name="Palaniappan K."/>
            <person name="Land M."/>
            <person name="Hauser L."/>
            <person name="Chang Y.J."/>
            <person name="Jeffries C.D."/>
            <person name="Chain P."/>
            <person name="Saunders E."/>
            <person name="Brettin T."/>
            <person name="Detter J.C."/>
            <person name="Goker M."/>
            <person name="Bristow J."/>
            <person name="Eisen J.A."/>
            <person name="Markowitz V."/>
            <person name="Hugenholtz P."/>
            <person name="Kyrpides N.C."/>
            <person name="Klenk H.P."/>
            <person name="Han C."/>
        </authorList>
    </citation>
    <scope>NUCLEOTIDE SEQUENCE [LARGE SCALE GENOMIC DNA]</scope>
    <source>
        <strain evidence="2">ATCC 49208 / DSM 771 / VKM B-1644</strain>
    </source>
</reference>
<dbReference type="Proteomes" id="UP000002217">
    <property type="component" value="Chromosome"/>
</dbReference>
<dbReference type="RefSeq" id="WP_015756862.1">
    <property type="nucleotide sequence ID" value="NC_013216.1"/>
</dbReference>
<name>C8W5G5_DESAS</name>
<sequence length="72" mass="8035">MSITYVRLSTSSTIKEKLDILIQESGKSIDEIVNLALENYLKNGCNLPSRTINETTNLNDGDDDKYLNAVID</sequence>
<keyword evidence="2" id="KW-1185">Reference proteome</keyword>
<dbReference type="AlphaFoldDB" id="C8W5G5"/>
<dbReference type="HOGENOM" id="CLU_2715749_0_0_9"/>
<accession>C8W5G5</accession>
<dbReference type="EMBL" id="CP001720">
    <property type="protein sequence ID" value="ACV62147.1"/>
    <property type="molecule type" value="Genomic_DNA"/>
</dbReference>
<evidence type="ECO:0008006" key="3">
    <source>
        <dbReference type="Google" id="ProtNLM"/>
    </source>
</evidence>